<accession>A0ABD0YSU8</accession>
<protein>
    <recommendedName>
        <fullName evidence="9">Potassium channel domain-containing protein</fullName>
    </recommendedName>
</protein>
<gene>
    <name evidence="10" type="ORF">AAG570_013300</name>
</gene>
<name>A0ABD0YSU8_9HEMI</name>
<evidence type="ECO:0000256" key="6">
    <source>
        <dbReference type="ARBA" id="ARBA00023136"/>
    </source>
</evidence>
<reference evidence="10 11" key="1">
    <citation type="submission" date="2024-07" db="EMBL/GenBank/DDBJ databases">
        <title>Chromosome-level genome assembly of the water stick insect Ranatra chinensis (Heteroptera: Nepidae).</title>
        <authorList>
            <person name="Liu X."/>
        </authorList>
    </citation>
    <scope>NUCLEOTIDE SEQUENCE [LARGE SCALE GENOMIC DNA]</scope>
    <source>
        <strain evidence="10">Cailab_2021Rc</strain>
        <tissue evidence="10">Muscle</tissue>
    </source>
</reference>
<keyword evidence="4 8" id="KW-1133">Transmembrane helix</keyword>
<feature type="transmembrane region" description="Helical" evidence="8">
    <location>
        <begin position="29"/>
        <end position="57"/>
    </location>
</feature>
<dbReference type="PANTHER" id="PTHR11003">
    <property type="entry name" value="POTASSIUM CHANNEL, SUBFAMILY K"/>
    <property type="match status" value="1"/>
</dbReference>
<organism evidence="10 11">
    <name type="scientific">Ranatra chinensis</name>
    <dbReference type="NCBI Taxonomy" id="642074"/>
    <lineage>
        <taxon>Eukaryota</taxon>
        <taxon>Metazoa</taxon>
        <taxon>Ecdysozoa</taxon>
        <taxon>Arthropoda</taxon>
        <taxon>Hexapoda</taxon>
        <taxon>Insecta</taxon>
        <taxon>Pterygota</taxon>
        <taxon>Neoptera</taxon>
        <taxon>Paraneoptera</taxon>
        <taxon>Hemiptera</taxon>
        <taxon>Heteroptera</taxon>
        <taxon>Panheteroptera</taxon>
        <taxon>Nepomorpha</taxon>
        <taxon>Nepidae</taxon>
        <taxon>Ranatrinae</taxon>
        <taxon>Ranatra</taxon>
    </lineage>
</organism>
<evidence type="ECO:0000256" key="1">
    <source>
        <dbReference type="ARBA" id="ARBA00004141"/>
    </source>
</evidence>
<keyword evidence="11" id="KW-1185">Reference proteome</keyword>
<evidence type="ECO:0000256" key="8">
    <source>
        <dbReference type="SAM" id="Phobius"/>
    </source>
</evidence>
<dbReference type="AlphaFoldDB" id="A0ABD0YSU8"/>
<dbReference type="GO" id="GO:0034220">
    <property type="term" value="P:monoatomic ion transmembrane transport"/>
    <property type="evidence" value="ECO:0007669"/>
    <property type="project" value="UniProtKB-KW"/>
</dbReference>
<dbReference type="Proteomes" id="UP001558652">
    <property type="component" value="Unassembled WGS sequence"/>
</dbReference>
<comment type="subcellular location">
    <subcellularLocation>
        <location evidence="1">Membrane</location>
        <topology evidence="1">Multi-pass membrane protein</topology>
    </subcellularLocation>
</comment>
<keyword evidence="5" id="KW-0406">Ion transport</keyword>
<feature type="domain" description="Potassium channel" evidence="9">
    <location>
        <begin position="121"/>
        <end position="185"/>
    </location>
</feature>
<evidence type="ECO:0000259" key="9">
    <source>
        <dbReference type="Pfam" id="PF07885"/>
    </source>
</evidence>
<dbReference type="PANTHER" id="PTHR11003:SF352">
    <property type="entry name" value="BCDNA.GH04802-RELATED"/>
    <property type="match status" value="1"/>
</dbReference>
<feature type="transmembrane region" description="Helical" evidence="8">
    <location>
        <begin position="130"/>
        <end position="148"/>
    </location>
</feature>
<comment type="caution">
    <text evidence="10">The sequence shown here is derived from an EMBL/GenBank/DDBJ whole genome shotgun (WGS) entry which is preliminary data.</text>
</comment>
<evidence type="ECO:0000256" key="7">
    <source>
        <dbReference type="ARBA" id="ARBA00023303"/>
    </source>
</evidence>
<evidence type="ECO:0000256" key="2">
    <source>
        <dbReference type="ARBA" id="ARBA00022448"/>
    </source>
</evidence>
<keyword evidence="3 8" id="KW-0812">Transmembrane</keyword>
<dbReference type="GO" id="GO:0016020">
    <property type="term" value="C:membrane"/>
    <property type="evidence" value="ECO:0007669"/>
    <property type="project" value="UniProtKB-SubCell"/>
</dbReference>
<evidence type="ECO:0000256" key="3">
    <source>
        <dbReference type="ARBA" id="ARBA00022692"/>
    </source>
</evidence>
<dbReference type="InterPro" id="IPR003280">
    <property type="entry name" value="2pore_dom_K_chnl"/>
</dbReference>
<evidence type="ECO:0000256" key="5">
    <source>
        <dbReference type="ARBA" id="ARBA00023065"/>
    </source>
</evidence>
<sequence>MRRKRGSRRSLTRRRKTWGQRFKDYLRRFVAFMFSNVGIIGLVVGYTIAGSFIFIAIEKNNYTSRAEEVLRLRNETAARLWLTTCCEINVFSEENWRNRVHVELVHFQKSIVEAVQIYGYEGEEMAGNRWSFSGAFLYSLTVITTIGYGNVAPRTEWGKLTTILYAIAGMPLFLLYLSNIGDILAKSFKWIYAKCCLCKGCQRRRHLITIQQQGLGGIGSADDVSENSSVYDPQSVTVPITLCLAIMVG</sequence>
<keyword evidence="7" id="KW-0407">Ion channel</keyword>
<keyword evidence="2" id="KW-0813">Transport</keyword>
<feature type="transmembrane region" description="Helical" evidence="8">
    <location>
        <begin position="160"/>
        <end position="178"/>
    </location>
</feature>
<dbReference type="Pfam" id="PF07885">
    <property type="entry name" value="Ion_trans_2"/>
    <property type="match status" value="1"/>
</dbReference>
<proteinExistence type="predicted"/>
<dbReference type="EMBL" id="JBFDAA010000008">
    <property type="protein sequence ID" value="KAL1130362.1"/>
    <property type="molecule type" value="Genomic_DNA"/>
</dbReference>
<dbReference type="InterPro" id="IPR013099">
    <property type="entry name" value="K_chnl_dom"/>
</dbReference>
<evidence type="ECO:0000256" key="4">
    <source>
        <dbReference type="ARBA" id="ARBA00022989"/>
    </source>
</evidence>
<dbReference type="Gene3D" id="1.10.287.70">
    <property type="match status" value="1"/>
</dbReference>
<evidence type="ECO:0000313" key="11">
    <source>
        <dbReference type="Proteomes" id="UP001558652"/>
    </source>
</evidence>
<evidence type="ECO:0000313" key="10">
    <source>
        <dbReference type="EMBL" id="KAL1130362.1"/>
    </source>
</evidence>
<dbReference type="SUPFAM" id="SSF81324">
    <property type="entry name" value="Voltage-gated potassium channels"/>
    <property type="match status" value="1"/>
</dbReference>
<keyword evidence="6 8" id="KW-0472">Membrane</keyword>